<keyword evidence="1" id="KW-1133">Transmembrane helix</keyword>
<evidence type="ECO:0000313" key="4">
    <source>
        <dbReference type="Proteomes" id="UP001628220"/>
    </source>
</evidence>
<keyword evidence="3" id="KW-0255">Endonuclease</keyword>
<keyword evidence="4" id="KW-1185">Reference proteome</keyword>
<comment type="caution">
    <text evidence="3">The sequence shown here is derived from an EMBL/GenBank/DDBJ whole genome shotgun (WGS) entry which is preliminary data.</text>
</comment>
<evidence type="ECO:0000313" key="3">
    <source>
        <dbReference type="EMBL" id="GAB1251259.1"/>
    </source>
</evidence>
<gene>
    <name evidence="3" type="ORF">Tsumi_03630</name>
</gene>
<keyword evidence="1" id="KW-0812">Transmembrane</keyword>
<feature type="domain" description="Endonuclease/exonuclease/phosphatase" evidence="2">
    <location>
        <begin position="126"/>
        <end position="372"/>
    </location>
</feature>
<dbReference type="GO" id="GO:0004519">
    <property type="term" value="F:endonuclease activity"/>
    <property type="evidence" value="ECO:0007669"/>
    <property type="project" value="UniProtKB-KW"/>
</dbReference>
<dbReference type="CDD" id="cd09084">
    <property type="entry name" value="EEP-2"/>
    <property type="match status" value="1"/>
</dbReference>
<proteinExistence type="predicted"/>
<feature type="transmembrane region" description="Helical" evidence="1">
    <location>
        <begin position="57"/>
        <end position="82"/>
    </location>
</feature>
<dbReference type="InterPro" id="IPR005135">
    <property type="entry name" value="Endo/exonuclease/phosphatase"/>
</dbReference>
<dbReference type="RefSeq" id="WP_411915072.1">
    <property type="nucleotide sequence ID" value="NZ_BAAFSF010000001.1"/>
</dbReference>
<dbReference type="InterPro" id="IPR036691">
    <property type="entry name" value="Endo/exonu/phosph_ase_sf"/>
</dbReference>
<organism evidence="3 4">
    <name type="scientific">Porphyromonas miyakawae</name>
    <dbReference type="NCBI Taxonomy" id="3137470"/>
    <lineage>
        <taxon>Bacteria</taxon>
        <taxon>Pseudomonadati</taxon>
        <taxon>Bacteroidota</taxon>
        <taxon>Bacteroidia</taxon>
        <taxon>Bacteroidales</taxon>
        <taxon>Porphyromonadaceae</taxon>
        <taxon>Porphyromonas</taxon>
    </lineage>
</organism>
<evidence type="ECO:0000256" key="1">
    <source>
        <dbReference type="SAM" id="Phobius"/>
    </source>
</evidence>
<dbReference type="Pfam" id="PF03372">
    <property type="entry name" value="Exo_endo_phos"/>
    <property type="match status" value="1"/>
</dbReference>
<keyword evidence="1" id="KW-0472">Membrane</keyword>
<reference evidence="3 4" key="1">
    <citation type="journal article" date="2025" name="Int. J. Syst. Evol. Microbiol.">
        <title>Desulfovibrio falkowii sp. nov., Porphyromonas miyakawae sp. nov., Mediterraneibacter flintii sp. nov. and Owariibacterium komagatae gen. nov., sp. nov., isolated from human faeces.</title>
        <authorList>
            <person name="Hamaguchi T."/>
            <person name="Ohara M."/>
            <person name="Hisatomi A."/>
            <person name="Sekiguchi K."/>
            <person name="Takeda J.I."/>
            <person name="Ueyama J."/>
            <person name="Ito M."/>
            <person name="Nishiwaki H."/>
            <person name="Ogi T."/>
            <person name="Hirayama M."/>
            <person name="Ohkuma M."/>
            <person name="Sakamoto M."/>
            <person name="Ohno K."/>
        </authorList>
    </citation>
    <scope>NUCLEOTIDE SEQUENCE [LARGE SCALE GENOMIC DNA]</scope>
    <source>
        <strain evidence="3 4">13CB11C</strain>
    </source>
</reference>
<feature type="transmembrane region" description="Helical" evidence="1">
    <location>
        <begin position="33"/>
        <end position="51"/>
    </location>
</feature>
<dbReference type="SUPFAM" id="SSF56219">
    <property type="entry name" value="DNase I-like"/>
    <property type="match status" value="1"/>
</dbReference>
<protein>
    <submittedName>
        <fullName evidence="3">Endonuclease/exonuclease/phosphatase family protein</fullName>
    </submittedName>
</protein>
<sequence>MTTKKTAPSKKENNFLRILKRIGHIFFSSVRRIVNFAFACLLLLGVTAQFISPESSLLPAFLGLGYPFLLLPIIAFTIYSVVRRSWGSLVANILLLVVVAPTTFTYFPIHRESTPGRRPNELKVLSLNTQAFGYEKHLPGKPNASLAYIKKEGADIVCLQEALLIDDKRNYVSEATLRSFFPEYPYIDRHLAQKAGGSGLVLLSRYPIQEVRRLPISSTFNGGMVYRLLINKKLLTVVNLHLESFRLTNKDAEKYLDLVKTADTQALRKQMGQKLGPAFRKRGEQVDILRMDPAFTDSEYLIIAGDFNDTPISYTHYRLAEGRVDAFRHSGSGFGFSFNYNHMGFRLDHIIHSKNIHSRFCKVDKGATISDHKPISCYITLE</sequence>
<keyword evidence="3" id="KW-0378">Hydrolase</keyword>
<dbReference type="Proteomes" id="UP001628220">
    <property type="component" value="Unassembled WGS sequence"/>
</dbReference>
<feature type="transmembrane region" description="Helical" evidence="1">
    <location>
        <begin position="89"/>
        <end position="109"/>
    </location>
</feature>
<name>A0ABQ0E0M4_9PORP</name>
<keyword evidence="3" id="KW-0540">Nuclease</keyword>
<dbReference type="Gene3D" id="3.60.10.10">
    <property type="entry name" value="Endonuclease/exonuclease/phosphatase"/>
    <property type="match status" value="1"/>
</dbReference>
<evidence type="ECO:0000259" key="2">
    <source>
        <dbReference type="Pfam" id="PF03372"/>
    </source>
</evidence>
<accession>A0ABQ0E0M4</accession>
<dbReference type="EMBL" id="BAAFSF010000001">
    <property type="protein sequence ID" value="GAB1251259.1"/>
    <property type="molecule type" value="Genomic_DNA"/>
</dbReference>